<reference evidence="1 2" key="1">
    <citation type="submission" date="2017-04" db="EMBL/GenBank/DDBJ databases">
        <title>Complete genome sequences of Rhizobium genomic linages associated to common bean (phaseolus vulgaris).</title>
        <authorList>
            <person name="Santamaria R.I."/>
            <person name="Bustos P."/>
            <person name="Perez-Carrascal O."/>
            <person name="Martinez-Flores I."/>
            <person name="Juarez S."/>
            <person name="Lozano L."/>
            <person name="Miranda F."/>
            <person name="Vinuesa P."/>
            <person name="Martinez-Romero E."/>
            <person name="Cevallos M.A."/>
            <person name="Romero D."/>
            <person name="Davila G."/>
            <person name="Gonzalez V."/>
        </authorList>
    </citation>
    <scope>NUCLEOTIDE SEQUENCE [LARGE SCALE GENOMIC DNA]</scope>
    <source>
        <strain evidence="1 2">NXC12</strain>
    </source>
</reference>
<dbReference type="Proteomes" id="UP000194159">
    <property type="component" value="Chromosome"/>
</dbReference>
<name>A0AAN1BCZ3_RHIET</name>
<sequence length="159" mass="17268">MAIDQRPAICASFLSHKDNSMLKLLLAVSVSALFVSPVQASDIYPVTKVCVPGKPHCERWADEFKKALALADKGDHAAQQTVAFCLSSGCHSAVAIDRVASCSWHLVIVNSGTVTVLDRSNLRNTCRPMTPAEKDEARARAGELVRKIYNRDLAASDQM</sequence>
<evidence type="ECO:0000313" key="2">
    <source>
        <dbReference type="Proteomes" id="UP000194159"/>
    </source>
</evidence>
<proteinExistence type="predicted"/>
<organism evidence="1 2">
    <name type="scientific">Rhizobium etli</name>
    <dbReference type="NCBI Taxonomy" id="29449"/>
    <lineage>
        <taxon>Bacteria</taxon>
        <taxon>Pseudomonadati</taxon>
        <taxon>Pseudomonadota</taxon>
        <taxon>Alphaproteobacteria</taxon>
        <taxon>Hyphomicrobiales</taxon>
        <taxon>Rhizobiaceae</taxon>
        <taxon>Rhizobium/Agrobacterium group</taxon>
        <taxon>Rhizobium</taxon>
    </lineage>
</organism>
<dbReference type="EMBL" id="CP020906">
    <property type="protein sequence ID" value="ARQ09080.1"/>
    <property type="molecule type" value="Genomic_DNA"/>
</dbReference>
<dbReference type="AlphaFoldDB" id="A0AAN1BCZ3"/>
<protein>
    <submittedName>
        <fullName evidence="1">Uncharacterized protein</fullName>
    </submittedName>
</protein>
<evidence type="ECO:0000313" key="1">
    <source>
        <dbReference type="EMBL" id="ARQ09080.1"/>
    </source>
</evidence>
<accession>A0AAN1BCZ3</accession>
<gene>
    <name evidence="1" type="ORF">NXC12_CH01000</name>
</gene>